<dbReference type="Gene3D" id="3.30.160.60">
    <property type="entry name" value="Classic Zinc Finger"/>
    <property type="match status" value="1"/>
</dbReference>
<proteinExistence type="predicted"/>
<keyword evidence="3" id="KW-0479">Metal-binding</keyword>
<dbReference type="AlphaFoldDB" id="A0AAD1YAY0"/>
<dbReference type="PANTHER" id="PTHR24412">
    <property type="entry name" value="KELCH PROTEIN"/>
    <property type="match status" value="1"/>
</dbReference>
<evidence type="ECO:0000256" key="3">
    <source>
        <dbReference type="PROSITE-ProRule" id="PRU00024"/>
    </source>
</evidence>
<keyword evidence="3" id="KW-0863">Zinc-finger</keyword>
<dbReference type="SUPFAM" id="SSF57845">
    <property type="entry name" value="B-box zinc-binding domain"/>
    <property type="match status" value="1"/>
</dbReference>
<evidence type="ECO:0000256" key="2">
    <source>
        <dbReference type="ARBA" id="ARBA00022737"/>
    </source>
</evidence>
<dbReference type="InterPro" id="IPR000315">
    <property type="entry name" value="Znf_B-box"/>
</dbReference>
<dbReference type="PROSITE" id="PS50119">
    <property type="entry name" value="ZF_BBOX"/>
    <property type="match status" value="1"/>
</dbReference>
<keyword evidence="2" id="KW-0677">Repeat</keyword>
<protein>
    <recommendedName>
        <fullName evidence="4">B box-type domain-containing protein</fullName>
    </recommendedName>
</protein>
<evidence type="ECO:0000313" key="5">
    <source>
        <dbReference type="EMBL" id="CAI2387708.1"/>
    </source>
</evidence>
<dbReference type="SUPFAM" id="SSF117281">
    <property type="entry name" value="Kelch motif"/>
    <property type="match status" value="1"/>
</dbReference>
<dbReference type="Proteomes" id="UP001295684">
    <property type="component" value="Unassembled WGS sequence"/>
</dbReference>
<dbReference type="GO" id="GO:0008270">
    <property type="term" value="F:zinc ion binding"/>
    <property type="evidence" value="ECO:0007669"/>
    <property type="project" value="UniProtKB-KW"/>
</dbReference>
<organism evidence="5 6">
    <name type="scientific">Euplotes crassus</name>
    <dbReference type="NCBI Taxonomy" id="5936"/>
    <lineage>
        <taxon>Eukaryota</taxon>
        <taxon>Sar</taxon>
        <taxon>Alveolata</taxon>
        <taxon>Ciliophora</taxon>
        <taxon>Intramacronucleata</taxon>
        <taxon>Spirotrichea</taxon>
        <taxon>Hypotrichia</taxon>
        <taxon>Euplotida</taxon>
        <taxon>Euplotidae</taxon>
        <taxon>Moneuplotes</taxon>
    </lineage>
</organism>
<keyword evidence="6" id="KW-1185">Reference proteome</keyword>
<reference evidence="5" key="1">
    <citation type="submission" date="2023-07" db="EMBL/GenBank/DDBJ databases">
        <authorList>
            <consortium name="AG Swart"/>
            <person name="Singh M."/>
            <person name="Singh A."/>
            <person name="Seah K."/>
            <person name="Emmerich C."/>
        </authorList>
    </citation>
    <scope>NUCLEOTIDE SEQUENCE</scope>
    <source>
        <strain evidence="5">DP1</strain>
    </source>
</reference>
<dbReference type="Gene3D" id="2.120.10.80">
    <property type="entry name" value="Kelch-type beta propeller"/>
    <property type="match status" value="1"/>
</dbReference>
<keyword evidence="3" id="KW-0862">Zinc</keyword>
<evidence type="ECO:0000256" key="1">
    <source>
        <dbReference type="ARBA" id="ARBA00022441"/>
    </source>
</evidence>
<evidence type="ECO:0000313" key="6">
    <source>
        <dbReference type="Proteomes" id="UP001295684"/>
    </source>
</evidence>
<feature type="domain" description="B box-type" evidence="4">
    <location>
        <begin position="154"/>
        <end position="196"/>
    </location>
</feature>
<keyword evidence="1" id="KW-0880">Kelch repeat</keyword>
<sequence>MFRDRTPGVQKLCNHNDTDQLVLYNHPEKESLVVCKSCFRTVAKEQKKRICSTSIGRRRPKRMSRQGIRLQAKQQIPQNRLINTARNKLRSRNRLNKPYQTTCCPDRKERIKFNTGILNTLKSSSNLFKKEETHKIDFALERVFEHLKNDPEGRDTNFCINHPHKEIEYICCDDKIGICSDCLYDNYHKNSKVIHISSVMSKLHKMLIDVERNSIKIIHQKGEYLREIEGQSDFIEQEKRVFLQEEREKIDKLHEYIDNRYSEIITKYNQRIEQRLLDVYNSKEKLSKDIDESLVYLKRLQSLNESISEHKPTKIIEDFAQAIAFIKKYKKFKEFSKSDAESFKNTFSNHLNEGCIVPAIDIQKEIQTLKEKFDQLNYGIDKREDVEDRLIKPMKQFPEDNINRVAQTRRLYLPRWMSKTLVEYDVDSKDPVWETSECQSKYDFLPFSKFVYLPNYHIISIGGLNEQVPGRSIFVSRVLKVLVDNYNMEKLNNQVSYKCEIMQPLKIARGMMGAIYHDGFVYVAGGVTNKVKDAPNPSIDGDIVSNSDSHGRKSITPPIVSGIFKCERYCVDKNTWEVIAPMNERRKNPTLCAIKSGIIYVFGGCQRECTDINSIERYIKVEEEPGTGKGEYEHCWEELRVFQPDFISLQIAHLVNNNTILLFGGSIDESNGQQVPSKGVFKFVVENETIFPEKELEAPIISIYPSFQVENQILMIDEKQSQDCPRILRYDI</sequence>
<dbReference type="PANTHER" id="PTHR24412:SF489">
    <property type="entry name" value="RING FINGER DOMAIN AND KELCH REPEAT-CONTAINING PROTEIN DDB_G0271372"/>
    <property type="match status" value="1"/>
</dbReference>
<name>A0AAD1YAY0_EUPCR</name>
<dbReference type="InterPro" id="IPR015915">
    <property type="entry name" value="Kelch-typ_b-propeller"/>
</dbReference>
<gene>
    <name evidence="5" type="ORF">ECRASSUSDP1_LOCUS29342</name>
</gene>
<comment type="caution">
    <text evidence="5">The sequence shown here is derived from an EMBL/GenBank/DDBJ whole genome shotgun (WGS) entry which is preliminary data.</text>
</comment>
<evidence type="ECO:0000259" key="4">
    <source>
        <dbReference type="PROSITE" id="PS50119"/>
    </source>
</evidence>
<accession>A0AAD1YAY0</accession>
<dbReference type="EMBL" id="CAMPGE010030199">
    <property type="protein sequence ID" value="CAI2387708.1"/>
    <property type="molecule type" value="Genomic_DNA"/>
</dbReference>
<dbReference type="CDD" id="cd19756">
    <property type="entry name" value="Bbox2"/>
    <property type="match status" value="1"/>
</dbReference>